<gene>
    <name evidence="1" type="ORF">O6H91_10G076900</name>
</gene>
<name>A0ACC2CIG7_DIPCM</name>
<keyword evidence="2" id="KW-1185">Reference proteome</keyword>
<accession>A0ACC2CIG7</accession>
<evidence type="ECO:0000313" key="1">
    <source>
        <dbReference type="EMBL" id="KAJ7541789.1"/>
    </source>
</evidence>
<evidence type="ECO:0000313" key="2">
    <source>
        <dbReference type="Proteomes" id="UP001162992"/>
    </source>
</evidence>
<protein>
    <submittedName>
        <fullName evidence="1">Uncharacterized protein</fullName>
    </submittedName>
</protein>
<dbReference type="EMBL" id="CM055101">
    <property type="protein sequence ID" value="KAJ7541789.1"/>
    <property type="molecule type" value="Genomic_DNA"/>
</dbReference>
<proteinExistence type="predicted"/>
<comment type="caution">
    <text evidence="1">The sequence shown here is derived from an EMBL/GenBank/DDBJ whole genome shotgun (WGS) entry which is preliminary data.</text>
</comment>
<dbReference type="Proteomes" id="UP001162992">
    <property type="component" value="Chromosome 10"/>
</dbReference>
<reference evidence="2" key="1">
    <citation type="journal article" date="2024" name="Proc. Natl. Acad. Sci. U.S.A.">
        <title>Extraordinary preservation of gene collinearity over three hundred million years revealed in homosporous lycophytes.</title>
        <authorList>
            <person name="Li C."/>
            <person name="Wickell D."/>
            <person name="Kuo L.Y."/>
            <person name="Chen X."/>
            <person name="Nie B."/>
            <person name="Liao X."/>
            <person name="Peng D."/>
            <person name="Ji J."/>
            <person name="Jenkins J."/>
            <person name="Williams M."/>
            <person name="Shu S."/>
            <person name="Plott C."/>
            <person name="Barry K."/>
            <person name="Rajasekar S."/>
            <person name="Grimwood J."/>
            <person name="Han X."/>
            <person name="Sun S."/>
            <person name="Hou Z."/>
            <person name="He W."/>
            <person name="Dai G."/>
            <person name="Sun C."/>
            <person name="Schmutz J."/>
            <person name="Leebens-Mack J.H."/>
            <person name="Li F.W."/>
            <person name="Wang L."/>
        </authorList>
    </citation>
    <scope>NUCLEOTIDE SEQUENCE [LARGE SCALE GENOMIC DNA]</scope>
    <source>
        <strain evidence="2">cv. PW_Plant_1</strain>
    </source>
</reference>
<organism evidence="1 2">
    <name type="scientific">Diphasiastrum complanatum</name>
    <name type="common">Issler's clubmoss</name>
    <name type="synonym">Lycopodium complanatum</name>
    <dbReference type="NCBI Taxonomy" id="34168"/>
    <lineage>
        <taxon>Eukaryota</taxon>
        <taxon>Viridiplantae</taxon>
        <taxon>Streptophyta</taxon>
        <taxon>Embryophyta</taxon>
        <taxon>Tracheophyta</taxon>
        <taxon>Lycopodiopsida</taxon>
        <taxon>Lycopodiales</taxon>
        <taxon>Lycopodiaceae</taxon>
        <taxon>Lycopodioideae</taxon>
        <taxon>Diphasiastrum</taxon>
    </lineage>
</organism>
<sequence>MNAGNRFIFLEGKRSYPMWRLQMIKALKQEGFWSVVNGSLPQPKTYSERWTELNDMANGLINLSTSDDIMMDMSEYEIAKELWEQLQSKYGSVLICDHCKEEGHTQEECKPLVACTHCEYNDNDSATIYPEDTQTSEGYSKAEMLLVEVASQVNCLQDAMQEKSREDICIKLCARYMHATWFSR</sequence>